<dbReference type="PROSITE" id="PS51375">
    <property type="entry name" value="PPR"/>
    <property type="match status" value="2"/>
</dbReference>
<dbReference type="PANTHER" id="PTHR47926:SF348">
    <property type="entry name" value="PENTATRICOPEPTIDE REPEAT-CONTAINING PROTEIN"/>
    <property type="match status" value="1"/>
</dbReference>
<feature type="repeat" description="PPR" evidence="2">
    <location>
        <begin position="286"/>
        <end position="320"/>
    </location>
</feature>
<gene>
    <name evidence="3" type="ORF">JRO89_XS01G0136500</name>
</gene>
<comment type="caution">
    <text evidence="3">The sequence shown here is derived from an EMBL/GenBank/DDBJ whole genome shotgun (WGS) entry which is preliminary data.</text>
</comment>
<evidence type="ECO:0000313" key="3">
    <source>
        <dbReference type="EMBL" id="KAH7576724.1"/>
    </source>
</evidence>
<feature type="repeat" description="PPR" evidence="2">
    <location>
        <begin position="149"/>
        <end position="183"/>
    </location>
</feature>
<organism evidence="3 4">
    <name type="scientific">Xanthoceras sorbifolium</name>
    <dbReference type="NCBI Taxonomy" id="99658"/>
    <lineage>
        <taxon>Eukaryota</taxon>
        <taxon>Viridiplantae</taxon>
        <taxon>Streptophyta</taxon>
        <taxon>Embryophyta</taxon>
        <taxon>Tracheophyta</taxon>
        <taxon>Spermatophyta</taxon>
        <taxon>Magnoliopsida</taxon>
        <taxon>eudicotyledons</taxon>
        <taxon>Gunneridae</taxon>
        <taxon>Pentapetalae</taxon>
        <taxon>rosids</taxon>
        <taxon>malvids</taxon>
        <taxon>Sapindales</taxon>
        <taxon>Sapindaceae</taxon>
        <taxon>Xanthoceroideae</taxon>
        <taxon>Xanthoceras</taxon>
    </lineage>
</organism>
<dbReference type="InterPro" id="IPR011990">
    <property type="entry name" value="TPR-like_helical_dom_sf"/>
</dbReference>
<evidence type="ECO:0008006" key="5">
    <source>
        <dbReference type="Google" id="ProtNLM"/>
    </source>
</evidence>
<name>A0ABQ8IJ38_9ROSI</name>
<dbReference type="Gene3D" id="1.25.40.10">
    <property type="entry name" value="Tetratricopeptide repeat domain"/>
    <property type="match status" value="3"/>
</dbReference>
<accession>A0ABQ8IJ38</accession>
<protein>
    <recommendedName>
        <fullName evidence="5">Pentatricopeptide repeat-containing protein</fullName>
    </recommendedName>
</protein>
<reference evidence="3 4" key="1">
    <citation type="submission" date="2021-02" db="EMBL/GenBank/DDBJ databases">
        <title>Plant Genome Project.</title>
        <authorList>
            <person name="Zhang R.-G."/>
        </authorList>
    </citation>
    <scope>NUCLEOTIDE SEQUENCE [LARGE SCALE GENOMIC DNA]</scope>
    <source>
        <tissue evidence="3">Leaves</tissue>
    </source>
</reference>
<dbReference type="PANTHER" id="PTHR47926">
    <property type="entry name" value="PENTATRICOPEPTIDE REPEAT-CONTAINING PROTEIN"/>
    <property type="match status" value="1"/>
</dbReference>
<sequence>MTQSPESLLQLLQRFIKNQNQIKQIHGLLITNNQLQTSPISKHKPAILYNTLIRAYLNINHPHKTLLVFTHMLAHRAPPNTHTFPSLIKAAAAVASFSPSLSSLALHSQALKRGVLVDPFVRTALVGLYGQIADLRDARLVFDEISSPCVVACNAMVDACAKNGDMGSAVLLFKRMLKRDVVSWTSVVSGFARNGCFVEAIRVFGNMMVHEDLVRPNEATYVSVLCSCAGLVQGGGLSLGKQVHGYIMRNETVLSVFIGTSLIDLYGKAGCLESALRVFNRMAFKEVCTWNAVIASLASNSREREALHMFEEMRKQGVCVNGITFVAILTACARAKLVELGLQLFHSMSSEFGVVPIMEHYGCVVDLLGRAGHLSEADEFIRSMPFEPDASVLGALLGACKIHGAVELGHEVGRRLLQLQPQHCGRYVVLSNILAGVERWSLAADMRKTMVGAGIRKIPAYSLIDSM</sequence>
<dbReference type="InterPro" id="IPR046960">
    <property type="entry name" value="PPR_At4g14850-like_plant"/>
</dbReference>
<keyword evidence="4" id="KW-1185">Reference proteome</keyword>
<dbReference type="EMBL" id="JAFEMO010000001">
    <property type="protein sequence ID" value="KAH7576724.1"/>
    <property type="molecule type" value="Genomic_DNA"/>
</dbReference>
<dbReference type="Pfam" id="PF20431">
    <property type="entry name" value="E_motif"/>
    <property type="match status" value="1"/>
</dbReference>
<proteinExistence type="predicted"/>
<evidence type="ECO:0000256" key="2">
    <source>
        <dbReference type="PROSITE-ProRule" id="PRU00708"/>
    </source>
</evidence>
<evidence type="ECO:0000256" key="1">
    <source>
        <dbReference type="ARBA" id="ARBA00022737"/>
    </source>
</evidence>
<evidence type="ECO:0000313" key="4">
    <source>
        <dbReference type="Proteomes" id="UP000827721"/>
    </source>
</evidence>
<dbReference type="InterPro" id="IPR002885">
    <property type="entry name" value="PPR_rpt"/>
</dbReference>
<dbReference type="NCBIfam" id="TIGR00756">
    <property type="entry name" value="PPR"/>
    <property type="match status" value="5"/>
</dbReference>
<dbReference type="Pfam" id="PF01535">
    <property type="entry name" value="PPR"/>
    <property type="match status" value="4"/>
</dbReference>
<keyword evidence="1" id="KW-0677">Repeat</keyword>
<dbReference type="InterPro" id="IPR046848">
    <property type="entry name" value="E_motif"/>
</dbReference>
<dbReference type="Proteomes" id="UP000827721">
    <property type="component" value="Unassembled WGS sequence"/>
</dbReference>
<dbReference type="Pfam" id="PF13041">
    <property type="entry name" value="PPR_2"/>
    <property type="match status" value="2"/>
</dbReference>